<dbReference type="InterPro" id="IPR018170">
    <property type="entry name" value="Aldo/ket_reductase_CS"/>
</dbReference>
<dbReference type="InterPro" id="IPR023210">
    <property type="entry name" value="NADP_OxRdtase_dom"/>
</dbReference>
<organism evidence="2 3">
    <name type="scientific">Arthrobacter halodurans</name>
    <dbReference type="NCBI Taxonomy" id="516699"/>
    <lineage>
        <taxon>Bacteria</taxon>
        <taxon>Bacillati</taxon>
        <taxon>Actinomycetota</taxon>
        <taxon>Actinomycetes</taxon>
        <taxon>Micrococcales</taxon>
        <taxon>Micrococcaceae</taxon>
        <taxon>Arthrobacter</taxon>
    </lineage>
</organism>
<dbReference type="EMBL" id="JBHDLJ010000014">
    <property type="protein sequence ID" value="MFB0835826.1"/>
    <property type="molecule type" value="Genomic_DNA"/>
</dbReference>
<dbReference type="PANTHER" id="PTHR43364:SF6">
    <property type="entry name" value="OXIDOREDUCTASE-RELATED"/>
    <property type="match status" value="1"/>
</dbReference>
<gene>
    <name evidence="2" type="ORF">ACETWP_14635</name>
</gene>
<protein>
    <submittedName>
        <fullName evidence="2">Aldo/keto reductase</fullName>
    </submittedName>
</protein>
<evidence type="ECO:0000259" key="1">
    <source>
        <dbReference type="Pfam" id="PF00248"/>
    </source>
</evidence>
<dbReference type="SUPFAM" id="SSF51430">
    <property type="entry name" value="NAD(P)-linked oxidoreductase"/>
    <property type="match status" value="1"/>
</dbReference>
<sequence length="317" mass="33849">MPLPQAPELDIFPLALGANTFGWTSDEAESHEVLDAFVADGGNLIDTADGYSAWVPGNTGGESESIIGSWLARSDRPDDLVIASKVSTHPEFKGLSARNVAAAAEASLSRLGTETIDLYYAHFDDPDNPLGETVEAFGKLVATGKIRHIGLSNYSPERVREWIALSDELGVPRPVALQPRYNLVAREPYESAYAPLAEEFGLAVLPYSALASGFLTGKYRTADDFSGVPRRQGVQNHFTEDGLAIVAQLRDIGSRLGEEASTVALAWLRSRPGVAAPIASARTIPQLAALLASTRLNLSPADLRTLDEVSAPDPALN</sequence>
<name>A0ABV4USC3_9MICC</name>
<proteinExistence type="predicted"/>
<comment type="caution">
    <text evidence="2">The sequence shown here is derived from an EMBL/GenBank/DDBJ whole genome shotgun (WGS) entry which is preliminary data.</text>
</comment>
<dbReference type="Gene3D" id="3.20.20.100">
    <property type="entry name" value="NADP-dependent oxidoreductase domain"/>
    <property type="match status" value="1"/>
</dbReference>
<accession>A0ABV4USC3</accession>
<keyword evidence="3" id="KW-1185">Reference proteome</keyword>
<dbReference type="RefSeq" id="WP_373973002.1">
    <property type="nucleotide sequence ID" value="NZ_JBHDLJ010000014.1"/>
</dbReference>
<feature type="domain" description="NADP-dependent oxidoreductase" evidence="1">
    <location>
        <begin position="13"/>
        <end position="310"/>
    </location>
</feature>
<dbReference type="PANTHER" id="PTHR43364">
    <property type="entry name" value="NADH-SPECIFIC METHYLGLYOXAL REDUCTASE-RELATED"/>
    <property type="match status" value="1"/>
</dbReference>
<evidence type="ECO:0000313" key="3">
    <source>
        <dbReference type="Proteomes" id="UP001575652"/>
    </source>
</evidence>
<reference evidence="2 3" key="1">
    <citation type="submission" date="2024-09" db="EMBL/GenBank/DDBJ databases">
        <authorList>
            <person name="Salinas-Garcia M.A."/>
            <person name="Prieme A."/>
        </authorList>
    </citation>
    <scope>NUCLEOTIDE SEQUENCE [LARGE SCALE GENOMIC DNA]</scope>
    <source>
        <strain evidence="2 3">DSM 21081</strain>
    </source>
</reference>
<evidence type="ECO:0000313" key="2">
    <source>
        <dbReference type="EMBL" id="MFB0835826.1"/>
    </source>
</evidence>
<dbReference type="InterPro" id="IPR050523">
    <property type="entry name" value="AKR_Detox_Biosynth"/>
</dbReference>
<dbReference type="Pfam" id="PF00248">
    <property type="entry name" value="Aldo_ket_red"/>
    <property type="match status" value="1"/>
</dbReference>
<dbReference type="CDD" id="cd19081">
    <property type="entry name" value="AKR_AKR9C1"/>
    <property type="match status" value="1"/>
</dbReference>
<dbReference type="PROSITE" id="PS00062">
    <property type="entry name" value="ALDOKETO_REDUCTASE_2"/>
    <property type="match status" value="1"/>
</dbReference>
<dbReference type="InterPro" id="IPR036812">
    <property type="entry name" value="NAD(P)_OxRdtase_dom_sf"/>
</dbReference>
<dbReference type="Proteomes" id="UP001575652">
    <property type="component" value="Unassembled WGS sequence"/>
</dbReference>